<organism evidence="2 3">
    <name type="scientific">Azospirillum brasilense</name>
    <dbReference type="NCBI Taxonomy" id="192"/>
    <lineage>
        <taxon>Bacteria</taxon>
        <taxon>Pseudomonadati</taxon>
        <taxon>Pseudomonadota</taxon>
        <taxon>Alphaproteobacteria</taxon>
        <taxon>Rhodospirillales</taxon>
        <taxon>Azospirillaceae</taxon>
        <taxon>Azospirillum</taxon>
    </lineage>
</organism>
<evidence type="ECO:0000313" key="3">
    <source>
        <dbReference type="Proteomes" id="UP000316083"/>
    </source>
</evidence>
<dbReference type="Proteomes" id="UP000316083">
    <property type="component" value="Unassembled WGS sequence"/>
</dbReference>
<evidence type="ECO:0000313" key="2">
    <source>
        <dbReference type="EMBL" id="TWA67311.1"/>
    </source>
</evidence>
<evidence type="ECO:0000256" key="1">
    <source>
        <dbReference type="SAM" id="Phobius"/>
    </source>
</evidence>
<name>A0A560B3V8_AZOBR</name>
<dbReference type="RefSeq" id="WP_247883261.1">
    <property type="nucleotide sequence ID" value="NZ_VITF01000007.1"/>
</dbReference>
<sequence>MKSRAMKPFEKAAILFLLKHLASGVAGAVVLATGLLILDVANLATLIGNSDHGIVAAIMLYASLILTFGSVAMGIGIMTMNEDTRP</sequence>
<accession>A0A560B3V8</accession>
<feature type="transmembrane region" description="Helical" evidence="1">
    <location>
        <begin position="58"/>
        <end position="80"/>
    </location>
</feature>
<keyword evidence="1" id="KW-1133">Transmembrane helix</keyword>
<gene>
    <name evidence="2" type="ORF">FBZ82_107287</name>
</gene>
<comment type="caution">
    <text evidence="2">The sequence shown here is derived from an EMBL/GenBank/DDBJ whole genome shotgun (WGS) entry which is preliminary data.</text>
</comment>
<protein>
    <submittedName>
        <fullName evidence="2">Uncharacterized protein</fullName>
    </submittedName>
</protein>
<reference evidence="2 3" key="1">
    <citation type="submission" date="2019-06" db="EMBL/GenBank/DDBJ databases">
        <title>Genomic Encyclopedia of Type Strains, Phase IV (KMG-V): Genome sequencing to study the core and pangenomes of soil and plant-associated prokaryotes.</title>
        <authorList>
            <person name="Whitman W."/>
        </authorList>
    </citation>
    <scope>NUCLEOTIDE SEQUENCE [LARGE SCALE GENOMIC DNA]</scope>
    <source>
        <strain evidence="2 3">BR 11796</strain>
    </source>
</reference>
<dbReference type="AlphaFoldDB" id="A0A560B3V8"/>
<keyword evidence="1" id="KW-0472">Membrane</keyword>
<proteinExistence type="predicted"/>
<dbReference type="EMBL" id="VITF01000007">
    <property type="protein sequence ID" value="TWA67311.1"/>
    <property type="molecule type" value="Genomic_DNA"/>
</dbReference>
<feature type="transmembrane region" description="Helical" evidence="1">
    <location>
        <begin position="12"/>
        <end position="38"/>
    </location>
</feature>
<keyword evidence="1" id="KW-0812">Transmembrane</keyword>